<dbReference type="Gene3D" id="3.40.50.1390">
    <property type="entry name" value="Resolvase, N-terminal catalytic domain"/>
    <property type="match status" value="1"/>
</dbReference>
<dbReference type="GO" id="GO:0003677">
    <property type="term" value="F:DNA binding"/>
    <property type="evidence" value="ECO:0007669"/>
    <property type="project" value="InterPro"/>
</dbReference>
<reference evidence="2" key="1">
    <citation type="journal article" date="2020" name="Nature">
        <title>Giant virus diversity and host interactions through global metagenomics.</title>
        <authorList>
            <person name="Schulz F."/>
            <person name="Roux S."/>
            <person name="Paez-Espino D."/>
            <person name="Jungbluth S."/>
            <person name="Walsh D.A."/>
            <person name="Denef V.J."/>
            <person name="McMahon K.D."/>
            <person name="Konstantinidis K.T."/>
            <person name="Eloe-Fadrosh E.A."/>
            <person name="Kyrpides N.C."/>
            <person name="Woyke T."/>
        </authorList>
    </citation>
    <scope>NUCLEOTIDE SEQUENCE</scope>
    <source>
        <strain evidence="2">GVMAG-M-3300023179-27</strain>
    </source>
</reference>
<name>A0A6C0EC13_9ZZZZ</name>
<feature type="domain" description="Resolvase/invertase-type recombinase catalytic" evidence="1">
    <location>
        <begin position="1"/>
        <end position="78"/>
    </location>
</feature>
<evidence type="ECO:0000259" key="1">
    <source>
        <dbReference type="Pfam" id="PF00239"/>
    </source>
</evidence>
<dbReference type="InterPro" id="IPR036162">
    <property type="entry name" value="Resolvase-like_N_sf"/>
</dbReference>
<dbReference type="GO" id="GO:0000150">
    <property type="term" value="F:DNA strand exchange activity"/>
    <property type="evidence" value="ECO:0007669"/>
    <property type="project" value="InterPro"/>
</dbReference>
<dbReference type="AlphaFoldDB" id="A0A6C0EC13"/>
<dbReference type="InterPro" id="IPR006119">
    <property type="entry name" value="Resolv_N"/>
</dbReference>
<dbReference type="Pfam" id="PF00239">
    <property type="entry name" value="Resolvase"/>
    <property type="match status" value="1"/>
</dbReference>
<organism evidence="2">
    <name type="scientific">viral metagenome</name>
    <dbReference type="NCBI Taxonomy" id="1070528"/>
    <lineage>
        <taxon>unclassified sequences</taxon>
        <taxon>metagenomes</taxon>
        <taxon>organismal metagenomes</taxon>
    </lineage>
</organism>
<dbReference type="EMBL" id="MN739783">
    <property type="protein sequence ID" value="QHT26262.1"/>
    <property type="molecule type" value="Genomic_DNA"/>
</dbReference>
<evidence type="ECO:0000313" key="2">
    <source>
        <dbReference type="EMBL" id="QHT26262.1"/>
    </source>
</evidence>
<accession>A0A6C0EC13</accession>
<dbReference type="SUPFAM" id="SSF53041">
    <property type="entry name" value="Resolvase-like"/>
    <property type="match status" value="1"/>
</dbReference>
<proteinExistence type="predicted"/>
<protein>
    <recommendedName>
        <fullName evidence="1">Resolvase/invertase-type recombinase catalytic domain-containing protein</fullName>
    </recommendedName>
</protein>
<sequence length="83" mass="9841">MLNDIFQYKVDKVIISNKDRLTRLSFVTLQKIFQQFGTTIVVVNQTKKSLSDVDDIFEELISMMHYFSTKKYSQRKNSLNKNE</sequence>